<accession>A0A418VE23</accession>
<sequence>MTDDTTALDSEQTLTRLTTQTQTLSSEAKGFARAMTSAFSQSITGGKQFEDVLKSLALKVSDLALKAALKPLTNGLAGAFDSLFAGLFGGKSSSSAASVTPFASGGVIGTPTYFPTSGGAGLAGEAGPEAILPLQRGADGRLGVSGANGGSVVNIQIATPDADSFRRSESYVTGQIARAVQRGQRGL</sequence>
<gene>
    <name evidence="1" type="ORF">D4Q52_12760</name>
</gene>
<comment type="caution">
    <text evidence="1">The sequence shown here is derived from an EMBL/GenBank/DDBJ whole genome shotgun (WGS) entry which is preliminary data.</text>
</comment>
<proteinExistence type="predicted"/>
<dbReference type="EMBL" id="QYYD01000011">
    <property type="protein sequence ID" value="RJF74356.1"/>
    <property type="molecule type" value="Genomic_DNA"/>
</dbReference>
<protein>
    <submittedName>
        <fullName evidence="1">Phage tail tape measure protein</fullName>
    </submittedName>
</protein>
<dbReference type="AlphaFoldDB" id="A0A418VE23"/>
<evidence type="ECO:0000313" key="2">
    <source>
        <dbReference type="Proteomes" id="UP000285523"/>
    </source>
</evidence>
<dbReference type="Proteomes" id="UP000285523">
    <property type="component" value="Unassembled WGS sequence"/>
</dbReference>
<reference evidence="1 2" key="1">
    <citation type="submission" date="2018-09" db="EMBL/GenBank/DDBJ databases">
        <title>Draft genome sequence of Rhodopseudomonas palustris 2.1.18.</title>
        <authorList>
            <person name="Robertson S.L."/>
            <person name="Meyer T.E."/>
            <person name="Kyndt J.A."/>
        </authorList>
    </citation>
    <scope>NUCLEOTIDE SEQUENCE [LARGE SCALE GENOMIC DNA]</scope>
    <source>
        <strain evidence="1 2">2.1.18</strain>
    </source>
</reference>
<organism evidence="1 2">
    <name type="scientific">Rhodopseudomonas palustris</name>
    <dbReference type="NCBI Taxonomy" id="1076"/>
    <lineage>
        <taxon>Bacteria</taxon>
        <taxon>Pseudomonadati</taxon>
        <taxon>Pseudomonadota</taxon>
        <taxon>Alphaproteobacteria</taxon>
        <taxon>Hyphomicrobiales</taxon>
        <taxon>Nitrobacteraceae</taxon>
        <taxon>Rhodopseudomonas</taxon>
    </lineage>
</organism>
<name>A0A418VE23_RHOPL</name>
<dbReference type="OrthoDB" id="8448547at2"/>
<evidence type="ECO:0000313" key="1">
    <source>
        <dbReference type="EMBL" id="RJF74356.1"/>
    </source>
</evidence>
<dbReference type="RefSeq" id="WP_119856931.1">
    <property type="nucleotide sequence ID" value="NZ_QYYD01000011.1"/>
</dbReference>